<keyword evidence="5" id="KW-1185">Reference proteome</keyword>
<organism evidence="4 5">
    <name type="scientific">Haloarcula mannanilytica</name>
    <dbReference type="NCBI Taxonomy" id="2509225"/>
    <lineage>
        <taxon>Archaea</taxon>
        <taxon>Methanobacteriati</taxon>
        <taxon>Methanobacteriota</taxon>
        <taxon>Stenosarchaea group</taxon>
        <taxon>Halobacteria</taxon>
        <taxon>Halobacteriales</taxon>
        <taxon>Haloarculaceae</taxon>
        <taxon>Haloarcula</taxon>
    </lineage>
</organism>
<dbReference type="Proteomes" id="UP000304382">
    <property type="component" value="Unassembled WGS sequence"/>
</dbReference>
<dbReference type="AlphaFoldDB" id="A0A4C2EMX2"/>
<accession>A0A4C2EMX2</accession>
<dbReference type="SUPFAM" id="SSF51735">
    <property type="entry name" value="NAD(P)-binding Rossmann-fold domains"/>
    <property type="match status" value="1"/>
</dbReference>
<proteinExistence type="inferred from homology"/>
<protein>
    <submittedName>
        <fullName evidence="4">Short-chain dehydrogenase/reductase</fullName>
    </submittedName>
</protein>
<reference evidence="4 5" key="1">
    <citation type="submission" date="2019-02" db="EMBL/GenBank/DDBJ databases">
        <title>Haloarcula mannanilyticum sp. nov., a mannan degrading haloarchaeon isolated from commercial salt.</title>
        <authorList>
            <person name="Enomoto S."/>
            <person name="Shimane Y."/>
            <person name="Kamekura M."/>
            <person name="Ito T."/>
            <person name="Moriya O."/>
            <person name="Ihara K."/>
            <person name="Takahashi-Ando N."/>
            <person name="Fukushima Y."/>
            <person name="Yoshida Y."/>
            <person name="Usama R."/>
            <person name="Takai K."/>
            <person name="Minegishi H."/>
        </authorList>
    </citation>
    <scope>NUCLEOTIDE SEQUENCE [LARGE SCALE GENOMIC DNA]</scope>
    <source>
        <strain evidence="4 5">MD130-1</strain>
    </source>
</reference>
<dbReference type="InterPro" id="IPR036291">
    <property type="entry name" value="NAD(P)-bd_dom_sf"/>
</dbReference>
<dbReference type="InterPro" id="IPR020904">
    <property type="entry name" value="Sc_DH/Rdtase_CS"/>
</dbReference>
<sequence>MSPTPESESGSPSEPGLDGQVWFITGASRGLGAEFASAALDAGHAVVATGRDTSAVAGAVDESEDRMVAELDVTEPAAAESATEAAVDRFGRIDVLVNNAGVSYKGFFEETGMAEIRDQLEVNLFGAMHVTRAVLPVMRDQRYGHVISISSGAGLSGFAFSSAYAVSKFGLEGWMDALHDEVEPFGIDTTVVNPGWFRTTLTAEESMPFTDPAIDDYDERRAEQMEWWENQDGQQPNDPAKLADALVEIAGEDDPPRRFIAGEDAIELAEGKVAELQEQIDAYRGLSTSMAYDDA</sequence>
<comment type="caution">
    <text evidence="4">The sequence shown here is derived from an EMBL/GenBank/DDBJ whole genome shotgun (WGS) entry which is preliminary data.</text>
</comment>
<evidence type="ECO:0000313" key="5">
    <source>
        <dbReference type="Proteomes" id="UP000304382"/>
    </source>
</evidence>
<dbReference type="RefSeq" id="WP_137685337.1">
    <property type="nucleotide sequence ID" value="NZ_BIXZ01000012.1"/>
</dbReference>
<dbReference type="InterPro" id="IPR002347">
    <property type="entry name" value="SDR_fam"/>
</dbReference>
<dbReference type="OrthoDB" id="7442at2157"/>
<evidence type="ECO:0000313" key="4">
    <source>
        <dbReference type="EMBL" id="GCF15938.1"/>
    </source>
</evidence>
<dbReference type="PRINTS" id="PR00080">
    <property type="entry name" value="SDRFAMILY"/>
</dbReference>
<evidence type="ECO:0000256" key="3">
    <source>
        <dbReference type="RuleBase" id="RU000363"/>
    </source>
</evidence>
<comment type="similarity">
    <text evidence="1 3">Belongs to the short-chain dehydrogenases/reductases (SDR) family.</text>
</comment>
<dbReference type="GO" id="GO:0016491">
    <property type="term" value="F:oxidoreductase activity"/>
    <property type="evidence" value="ECO:0007669"/>
    <property type="project" value="UniProtKB-KW"/>
</dbReference>
<keyword evidence="2" id="KW-0560">Oxidoreductase</keyword>
<dbReference type="PROSITE" id="PS00061">
    <property type="entry name" value="ADH_SHORT"/>
    <property type="match status" value="1"/>
</dbReference>
<evidence type="ECO:0000256" key="1">
    <source>
        <dbReference type="ARBA" id="ARBA00006484"/>
    </source>
</evidence>
<dbReference type="PANTHER" id="PTHR43976">
    <property type="entry name" value="SHORT CHAIN DEHYDROGENASE"/>
    <property type="match status" value="1"/>
</dbReference>
<dbReference type="InterPro" id="IPR051911">
    <property type="entry name" value="SDR_oxidoreductase"/>
</dbReference>
<dbReference type="CDD" id="cd05374">
    <property type="entry name" value="17beta-HSD-like_SDR_c"/>
    <property type="match status" value="1"/>
</dbReference>
<gene>
    <name evidence="4" type="ORF">Harman_38730</name>
</gene>
<name>A0A4C2EMX2_9EURY</name>
<dbReference type="PRINTS" id="PR00081">
    <property type="entry name" value="GDHRDH"/>
</dbReference>
<dbReference type="Pfam" id="PF00106">
    <property type="entry name" value="adh_short"/>
    <property type="match status" value="1"/>
</dbReference>
<evidence type="ECO:0000256" key="2">
    <source>
        <dbReference type="ARBA" id="ARBA00023002"/>
    </source>
</evidence>
<dbReference type="PANTHER" id="PTHR43976:SF16">
    <property type="entry name" value="SHORT-CHAIN DEHYDROGENASE_REDUCTASE FAMILY PROTEIN"/>
    <property type="match status" value="1"/>
</dbReference>
<dbReference type="EMBL" id="BIXZ01000012">
    <property type="protein sequence ID" value="GCF15938.1"/>
    <property type="molecule type" value="Genomic_DNA"/>
</dbReference>
<dbReference type="Gene3D" id="3.40.50.720">
    <property type="entry name" value="NAD(P)-binding Rossmann-like Domain"/>
    <property type="match status" value="1"/>
</dbReference>